<dbReference type="AlphaFoldDB" id="A0A2P2NPH9"/>
<organism evidence="1">
    <name type="scientific">Rhizophora mucronata</name>
    <name type="common">Asiatic mangrove</name>
    <dbReference type="NCBI Taxonomy" id="61149"/>
    <lineage>
        <taxon>Eukaryota</taxon>
        <taxon>Viridiplantae</taxon>
        <taxon>Streptophyta</taxon>
        <taxon>Embryophyta</taxon>
        <taxon>Tracheophyta</taxon>
        <taxon>Spermatophyta</taxon>
        <taxon>Magnoliopsida</taxon>
        <taxon>eudicotyledons</taxon>
        <taxon>Gunneridae</taxon>
        <taxon>Pentapetalae</taxon>
        <taxon>rosids</taxon>
        <taxon>fabids</taxon>
        <taxon>Malpighiales</taxon>
        <taxon>Rhizophoraceae</taxon>
        <taxon>Rhizophora</taxon>
    </lineage>
</organism>
<proteinExistence type="predicted"/>
<accession>A0A2P2NPH9</accession>
<name>A0A2P2NPH9_RHIMU</name>
<reference evidence="1" key="1">
    <citation type="submission" date="2018-02" db="EMBL/GenBank/DDBJ databases">
        <title>Rhizophora mucronata_Transcriptome.</title>
        <authorList>
            <person name="Meera S.P."/>
            <person name="Sreeshan A."/>
            <person name="Augustine A."/>
        </authorList>
    </citation>
    <scope>NUCLEOTIDE SEQUENCE</scope>
    <source>
        <tissue evidence="1">Leaf</tissue>
    </source>
</reference>
<evidence type="ECO:0000313" key="1">
    <source>
        <dbReference type="EMBL" id="MBX44409.1"/>
    </source>
</evidence>
<protein>
    <submittedName>
        <fullName evidence="1">Uncharacterized protein</fullName>
    </submittedName>
</protein>
<dbReference type="EMBL" id="GGEC01063925">
    <property type="protein sequence ID" value="MBX44409.1"/>
    <property type="molecule type" value="Transcribed_RNA"/>
</dbReference>
<sequence length="81" mass="8845">MQMFGPSPSHVWVMIIPAFDVTISYLDCGNVPLCIGFFSSGILCFYFIPQAHQSFSCCGALFNSTLNVAVANTNMFVLAQL</sequence>